<dbReference type="SUPFAM" id="SSF48403">
    <property type="entry name" value="Ankyrin repeat"/>
    <property type="match status" value="1"/>
</dbReference>
<dbReference type="Gene3D" id="1.25.40.20">
    <property type="entry name" value="Ankyrin repeat-containing domain"/>
    <property type="match status" value="2"/>
</dbReference>
<dbReference type="PRINTS" id="PR01415">
    <property type="entry name" value="ANKYRIN"/>
</dbReference>
<feature type="repeat" description="ANK" evidence="3">
    <location>
        <begin position="75"/>
        <end position="107"/>
    </location>
</feature>
<keyword evidence="2 3" id="KW-0040">ANK repeat</keyword>
<proteinExistence type="predicted"/>
<dbReference type="AlphaFoldDB" id="A0A1G9VMH2"/>
<dbReference type="SMART" id="SM00248">
    <property type="entry name" value="ANK"/>
    <property type="match status" value="5"/>
</dbReference>
<evidence type="ECO:0000313" key="5">
    <source>
        <dbReference type="Proteomes" id="UP000199544"/>
    </source>
</evidence>
<keyword evidence="5" id="KW-1185">Reference proteome</keyword>
<dbReference type="InterPro" id="IPR036770">
    <property type="entry name" value="Ankyrin_rpt-contain_sf"/>
</dbReference>
<dbReference type="InterPro" id="IPR002110">
    <property type="entry name" value="Ankyrin_rpt"/>
</dbReference>
<dbReference type="PANTHER" id="PTHR24171">
    <property type="entry name" value="ANKYRIN REPEAT DOMAIN-CONTAINING PROTEIN 39-RELATED"/>
    <property type="match status" value="1"/>
</dbReference>
<dbReference type="PROSITE" id="PS50297">
    <property type="entry name" value="ANK_REP_REGION"/>
    <property type="match status" value="2"/>
</dbReference>
<dbReference type="Pfam" id="PF12796">
    <property type="entry name" value="Ank_2"/>
    <property type="match status" value="1"/>
</dbReference>
<organism evidence="4 5">
    <name type="scientific">Fictibacillus solisalsi</name>
    <dbReference type="NCBI Taxonomy" id="459525"/>
    <lineage>
        <taxon>Bacteria</taxon>
        <taxon>Bacillati</taxon>
        <taxon>Bacillota</taxon>
        <taxon>Bacilli</taxon>
        <taxon>Bacillales</taxon>
        <taxon>Fictibacillaceae</taxon>
        <taxon>Fictibacillus</taxon>
    </lineage>
</organism>
<accession>A0A1G9VMH2</accession>
<dbReference type="EMBL" id="FNHW01000001">
    <property type="protein sequence ID" value="SDM73379.1"/>
    <property type="molecule type" value="Genomic_DNA"/>
</dbReference>
<gene>
    <name evidence="4" type="ORF">SAMN04488137_1681</name>
</gene>
<dbReference type="Pfam" id="PF00023">
    <property type="entry name" value="Ank"/>
    <property type="match status" value="1"/>
</dbReference>
<evidence type="ECO:0000256" key="3">
    <source>
        <dbReference type="PROSITE-ProRule" id="PRU00023"/>
    </source>
</evidence>
<dbReference type="PROSITE" id="PS50088">
    <property type="entry name" value="ANK_REPEAT"/>
    <property type="match status" value="2"/>
</dbReference>
<name>A0A1G9VMH2_9BACL</name>
<dbReference type="STRING" id="459525.SAMN04488137_1681"/>
<dbReference type="Proteomes" id="UP000199544">
    <property type="component" value="Unassembled WGS sequence"/>
</dbReference>
<evidence type="ECO:0000256" key="2">
    <source>
        <dbReference type="ARBA" id="ARBA00023043"/>
    </source>
</evidence>
<sequence length="238" mass="25890">MIMWRTLFILLFIFLLTACQSISESLENLSKETQPKAKEEDTMNQQLIDSAKRGDTKKVLNLLKDGADINTTNEHGITAVLAATKNHKTETVEVLIQQGADINIQNNIQDNVLLYAGAEGFLDIVKLAVEAGADTTLTNRYGGTALIPASERGHVAVVKELLAHSDTDVNHINNLNWTALLEAIILSNGGKDHQKIVQLLVDHGADLNISDGDGVKPLEHAQNNGYHEIVDILKEAGA</sequence>
<feature type="repeat" description="ANK" evidence="3">
    <location>
        <begin position="213"/>
        <end position="238"/>
    </location>
</feature>
<reference evidence="5" key="1">
    <citation type="submission" date="2016-10" db="EMBL/GenBank/DDBJ databases">
        <authorList>
            <person name="Varghese N."/>
            <person name="Submissions S."/>
        </authorList>
    </citation>
    <scope>NUCLEOTIDE SEQUENCE [LARGE SCALE GENOMIC DNA]</scope>
    <source>
        <strain evidence="5">CGMCC 1.6854</strain>
    </source>
</reference>
<dbReference type="PROSITE" id="PS51257">
    <property type="entry name" value="PROKAR_LIPOPROTEIN"/>
    <property type="match status" value="1"/>
</dbReference>
<protein>
    <submittedName>
        <fullName evidence="4">Uncharacterized protein</fullName>
    </submittedName>
</protein>
<keyword evidence="1" id="KW-0677">Repeat</keyword>
<evidence type="ECO:0000256" key="1">
    <source>
        <dbReference type="ARBA" id="ARBA00022737"/>
    </source>
</evidence>
<evidence type="ECO:0000313" key="4">
    <source>
        <dbReference type="EMBL" id="SDM73379.1"/>
    </source>
</evidence>